<name>A0A5M6IX64_9PROT</name>
<dbReference type="EMBL" id="VWPK01000009">
    <property type="protein sequence ID" value="KAA5612924.1"/>
    <property type="molecule type" value="Genomic_DNA"/>
</dbReference>
<evidence type="ECO:0000313" key="1">
    <source>
        <dbReference type="EMBL" id="KAA5612924.1"/>
    </source>
</evidence>
<keyword evidence="2" id="KW-1185">Reference proteome</keyword>
<dbReference type="AlphaFoldDB" id="A0A5M6IX64"/>
<evidence type="ECO:0000313" key="2">
    <source>
        <dbReference type="Proteomes" id="UP000325255"/>
    </source>
</evidence>
<reference evidence="1 2" key="1">
    <citation type="submission" date="2019-09" db="EMBL/GenBank/DDBJ databases">
        <title>Genome sequence of Rhodovastum atsumiense, a diverse member of the Acetobacteraceae family of non-sulfur purple photosynthetic bacteria.</title>
        <authorList>
            <person name="Meyer T."/>
            <person name="Kyndt J."/>
        </authorList>
    </citation>
    <scope>NUCLEOTIDE SEQUENCE [LARGE SCALE GENOMIC DNA]</scope>
    <source>
        <strain evidence="1 2">DSM 21279</strain>
    </source>
</reference>
<sequence length="82" mass="8967">MDSDAKRQFLRRWANIAGGVETPRALTDRELDAVAAGWVAKPLYGVIPVPIRRHPVIPVTPPAIQPLYGVRVDPISLNSATQ</sequence>
<comment type="caution">
    <text evidence="1">The sequence shown here is derived from an EMBL/GenBank/DDBJ whole genome shotgun (WGS) entry which is preliminary data.</text>
</comment>
<accession>A0A5M6IX64</accession>
<proteinExistence type="predicted"/>
<dbReference type="Proteomes" id="UP000325255">
    <property type="component" value="Unassembled WGS sequence"/>
</dbReference>
<organism evidence="1 2">
    <name type="scientific">Rhodovastum atsumiense</name>
    <dbReference type="NCBI Taxonomy" id="504468"/>
    <lineage>
        <taxon>Bacteria</taxon>
        <taxon>Pseudomonadati</taxon>
        <taxon>Pseudomonadota</taxon>
        <taxon>Alphaproteobacteria</taxon>
        <taxon>Acetobacterales</taxon>
        <taxon>Acetobacteraceae</taxon>
        <taxon>Rhodovastum</taxon>
    </lineage>
</organism>
<protein>
    <submittedName>
        <fullName evidence="1">Uncharacterized protein</fullName>
    </submittedName>
</protein>
<gene>
    <name evidence="1" type="ORF">F1189_07765</name>
</gene>
<dbReference type="RefSeq" id="WP_150040152.1">
    <property type="nucleotide sequence ID" value="NZ_OW485601.1"/>
</dbReference>